<keyword evidence="6" id="KW-1185">Reference proteome</keyword>
<organism evidence="5 6">
    <name type="scientific">Flintibacter hominis</name>
    <dbReference type="NCBI Taxonomy" id="2763048"/>
    <lineage>
        <taxon>Bacteria</taxon>
        <taxon>Bacillati</taxon>
        <taxon>Bacillota</taxon>
        <taxon>Clostridia</taxon>
        <taxon>Eubacteriales</taxon>
        <taxon>Flintibacter</taxon>
    </lineage>
</organism>
<dbReference type="InterPro" id="IPR029000">
    <property type="entry name" value="Cyclophilin-like_dom_sf"/>
</dbReference>
<dbReference type="PANTHER" id="PTHR43309">
    <property type="entry name" value="5-OXOPROLINASE SUBUNIT C"/>
    <property type="match status" value="1"/>
</dbReference>
<dbReference type="NCBIfam" id="TIGR00724">
    <property type="entry name" value="urea_amlyse_rel"/>
    <property type="match status" value="1"/>
</dbReference>
<evidence type="ECO:0000313" key="5">
    <source>
        <dbReference type="EMBL" id="MBC5722626.1"/>
    </source>
</evidence>
<dbReference type="AlphaFoldDB" id="A0A8J6J0A2"/>
<dbReference type="GO" id="GO:0005524">
    <property type="term" value="F:ATP binding"/>
    <property type="evidence" value="ECO:0007669"/>
    <property type="project" value="UniProtKB-KW"/>
</dbReference>
<dbReference type="Gene3D" id="2.40.100.10">
    <property type="entry name" value="Cyclophilin-like"/>
    <property type="match status" value="1"/>
</dbReference>
<dbReference type="GO" id="GO:0016787">
    <property type="term" value="F:hydrolase activity"/>
    <property type="evidence" value="ECO:0007669"/>
    <property type="project" value="UniProtKB-KW"/>
</dbReference>
<evidence type="ECO:0000313" key="6">
    <source>
        <dbReference type="Proteomes" id="UP000628736"/>
    </source>
</evidence>
<evidence type="ECO:0000256" key="1">
    <source>
        <dbReference type="ARBA" id="ARBA00022741"/>
    </source>
</evidence>
<dbReference type="Proteomes" id="UP000628736">
    <property type="component" value="Unassembled WGS sequence"/>
</dbReference>
<sequence>MGLKVISPGPLTSVQDEGRFGHQRIGMSPAGAMDLHSMRLANLLVGNDLGEGVLEMTFLGPKLQFTQDNVFALTGADMGATLDGVPVPLGQAWPAKAGSVLQIGPARAGCRGYLAVAGGLDVPVLYGSKSTLLRSGLGGFQGRKLAAGDTIPFASPRAQIPNLAVRRLPPQPPISKEITVRVILGPQDDRFTKEGLDTFLNSTFTVDEKSDRMGYRLNGPKVEHSTDANIISDGIPLGAVQIPGSGQPIIMMSEHQGSGGYTKIANIISVDIPLVAQCAPGDKIRFQAIKLDLAQELYLAQRAQYERLRQVYDQDFKSIYRVSVNGNTYCVGISPAK</sequence>
<protein>
    <submittedName>
        <fullName evidence="5">Biotin-dependent carboxyltransferase family protein</fullName>
    </submittedName>
</protein>
<dbReference type="SUPFAM" id="SSF50891">
    <property type="entry name" value="Cyclophilin-like"/>
    <property type="match status" value="1"/>
</dbReference>
<evidence type="ECO:0000259" key="4">
    <source>
        <dbReference type="SMART" id="SM00797"/>
    </source>
</evidence>
<evidence type="ECO:0000256" key="2">
    <source>
        <dbReference type="ARBA" id="ARBA00022801"/>
    </source>
</evidence>
<dbReference type="InterPro" id="IPR003778">
    <property type="entry name" value="CT_A_B"/>
</dbReference>
<reference evidence="5" key="1">
    <citation type="submission" date="2020-08" db="EMBL/GenBank/DDBJ databases">
        <title>Genome public.</title>
        <authorList>
            <person name="Liu C."/>
            <person name="Sun Q."/>
        </authorList>
    </citation>
    <scope>NUCLEOTIDE SEQUENCE</scope>
    <source>
        <strain evidence="5">NSJ-23</strain>
    </source>
</reference>
<accession>A0A8J6J0A2</accession>
<feature type="domain" description="Carboxyltransferase" evidence="4">
    <location>
        <begin position="24"/>
        <end position="304"/>
    </location>
</feature>
<dbReference type="SMART" id="SM00797">
    <property type="entry name" value="AHS2"/>
    <property type="match status" value="1"/>
</dbReference>
<dbReference type="PANTHER" id="PTHR43309:SF3">
    <property type="entry name" value="5-OXOPROLINASE SUBUNIT C"/>
    <property type="match status" value="1"/>
</dbReference>
<gene>
    <name evidence="5" type="ORF">H8S11_07355</name>
</gene>
<name>A0A8J6J0A2_9FIRM</name>
<evidence type="ECO:0000256" key="3">
    <source>
        <dbReference type="ARBA" id="ARBA00022840"/>
    </source>
</evidence>
<dbReference type="Pfam" id="PF02626">
    <property type="entry name" value="CT_A_B"/>
    <property type="match status" value="1"/>
</dbReference>
<dbReference type="EMBL" id="JACOPO010000004">
    <property type="protein sequence ID" value="MBC5722626.1"/>
    <property type="molecule type" value="Genomic_DNA"/>
</dbReference>
<keyword evidence="3" id="KW-0067">ATP-binding</keyword>
<comment type="caution">
    <text evidence="5">The sequence shown here is derived from an EMBL/GenBank/DDBJ whole genome shotgun (WGS) entry which is preliminary data.</text>
</comment>
<dbReference type="RefSeq" id="WP_186852696.1">
    <property type="nucleotide sequence ID" value="NZ_JACOPO010000004.1"/>
</dbReference>
<keyword evidence="1" id="KW-0547">Nucleotide-binding</keyword>
<keyword evidence="2" id="KW-0378">Hydrolase</keyword>
<proteinExistence type="predicted"/>
<dbReference type="InterPro" id="IPR052708">
    <property type="entry name" value="PxpC"/>
</dbReference>